<protein>
    <submittedName>
        <fullName evidence="1">Uncharacterized protein</fullName>
    </submittedName>
</protein>
<evidence type="ECO:0000313" key="1">
    <source>
        <dbReference type="EMBL" id="SAK56962.1"/>
    </source>
</evidence>
<proteinExistence type="predicted"/>
<organism evidence="1 2">
    <name type="scientific">Caballeronia ptereochthonis</name>
    <dbReference type="NCBI Taxonomy" id="1777144"/>
    <lineage>
        <taxon>Bacteria</taxon>
        <taxon>Pseudomonadati</taxon>
        <taxon>Pseudomonadota</taxon>
        <taxon>Betaproteobacteria</taxon>
        <taxon>Burkholderiales</taxon>
        <taxon>Burkholderiaceae</taxon>
        <taxon>Caballeronia</taxon>
    </lineage>
</organism>
<dbReference type="RefSeq" id="WP_159463030.1">
    <property type="nucleotide sequence ID" value="NZ_FCOB02000007.1"/>
</dbReference>
<gene>
    <name evidence="1" type="ORF">AWB83_01818</name>
</gene>
<keyword evidence="2" id="KW-1185">Reference proteome</keyword>
<reference evidence="1" key="1">
    <citation type="submission" date="2016-01" db="EMBL/GenBank/DDBJ databases">
        <authorList>
            <person name="Peeters C."/>
        </authorList>
    </citation>
    <scope>NUCLEOTIDE SEQUENCE [LARGE SCALE GENOMIC DNA]</scope>
    <source>
        <strain evidence="1">LMG 29326</strain>
    </source>
</reference>
<comment type="caution">
    <text evidence="1">The sequence shown here is derived from an EMBL/GenBank/DDBJ whole genome shotgun (WGS) entry which is preliminary data.</text>
</comment>
<dbReference type="AlphaFoldDB" id="A0A158AGM1"/>
<name>A0A158AGM1_9BURK</name>
<dbReference type="Proteomes" id="UP000054978">
    <property type="component" value="Unassembled WGS sequence"/>
</dbReference>
<sequence>MTKFDKRRRNPGCKKALRRWRAQMHAISPSKLMATRANMLAKPILRIGMNRVLDLANDLMNQKAD</sequence>
<evidence type="ECO:0000313" key="2">
    <source>
        <dbReference type="Proteomes" id="UP000054978"/>
    </source>
</evidence>
<accession>A0A158AGM1</accession>
<dbReference type="EMBL" id="FCOB02000007">
    <property type="protein sequence ID" value="SAK56962.1"/>
    <property type="molecule type" value="Genomic_DNA"/>
</dbReference>